<dbReference type="Proteomes" id="UP000754644">
    <property type="component" value="Unassembled WGS sequence"/>
</dbReference>
<dbReference type="GO" id="GO:0042884">
    <property type="term" value="P:microcin transport"/>
    <property type="evidence" value="ECO:0007669"/>
    <property type="project" value="TreeGrafter"/>
</dbReference>
<dbReference type="EMBL" id="JABMOJ010000271">
    <property type="protein sequence ID" value="NQV65138.1"/>
    <property type="molecule type" value="Genomic_DNA"/>
</dbReference>
<dbReference type="InterPro" id="IPR000914">
    <property type="entry name" value="SBP_5_dom"/>
</dbReference>
<feature type="domain" description="Solute-binding protein family 5" evidence="2">
    <location>
        <begin position="120"/>
        <end position="442"/>
    </location>
</feature>
<dbReference type="GO" id="GO:1904680">
    <property type="term" value="F:peptide transmembrane transporter activity"/>
    <property type="evidence" value="ECO:0007669"/>
    <property type="project" value="TreeGrafter"/>
</dbReference>
<protein>
    <submittedName>
        <fullName evidence="3">ABC transporter substrate-binding protein</fullName>
    </submittedName>
</protein>
<reference evidence="3" key="1">
    <citation type="submission" date="2020-05" db="EMBL/GenBank/DDBJ databases">
        <title>Sulfur intermediates as new biogeochemical hubs in an aquatic model microbial ecosystem.</title>
        <authorList>
            <person name="Vigneron A."/>
        </authorList>
    </citation>
    <scope>NUCLEOTIDE SEQUENCE</scope>
    <source>
        <strain evidence="3">Bin.250</strain>
    </source>
</reference>
<comment type="caution">
    <text evidence="3">The sequence shown here is derived from an EMBL/GenBank/DDBJ whole genome shotgun (WGS) entry which is preliminary data.</text>
</comment>
<dbReference type="PIRSF" id="PIRSF002741">
    <property type="entry name" value="MppA"/>
    <property type="match status" value="1"/>
</dbReference>
<gene>
    <name evidence="3" type="ORF">HQ497_07225</name>
</gene>
<dbReference type="Gene3D" id="3.10.105.10">
    <property type="entry name" value="Dipeptide-binding Protein, Domain 3"/>
    <property type="match status" value="1"/>
</dbReference>
<sequence length="444" mass="51535">MLLLGFLLSACGGAEDSQPTDATLAPDNRQEVRDYYAARPDFFSFKTLADLPADLDWQDGMNLPEIGSDQAIKGGTEYSQIQDFPRTLRTAGPDSNGSFRPWILDYTSLGLAHRHPDKFEFYPALAESWAVDTERKTIYAKLNPNARWSDGEPVTAEDFMFMFFIFQSDYIVAPWYKNWYSTQYTNITQYDDLTFSITIPEAKPDMDSRVLELRPMPRHFYQELGDDYVDRYQWRFQPTTGPYIIKDKDIKKGTSIALTRLKDWWAIDNKFWKNRYNLDKIQLTVIRDSSKVFEAFKKGDIDQFGLNLAEYWYDKLPNTDVDVEHGYIQKSVFYNQKPRPTYGLWLNTSKPLLDNQDVRIGINYAINWQLVIDRFFRGDYSRLQTSSDGYGEFSHPTLRAREFNIDKALAHFAKAGFTERDENGILINAQGQKLAFTLSSGYEN</sequence>
<dbReference type="AlphaFoldDB" id="A0A972VWT1"/>
<dbReference type="Pfam" id="PF00496">
    <property type="entry name" value="SBP_bac_5"/>
    <property type="match status" value="1"/>
</dbReference>
<name>A0A972VWT1_9GAMM</name>
<dbReference type="GO" id="GO:0030288">
    <property type="term" value="C:outer membrane-bounded periplasmic space"/>
    <property type="evidence" value="ECO:0007669"/>
    <property type="project" value="TreeGrafter"/>
</dbReference>
<evidence type="ECO:0000313" key="4">
    <source>
        <dbReference type="Proteomes" id="UP000754644"/>
    </source>
</evidence>
<dbReference type="Gene3D" id="3.90.76.10">
    <property type="entry name" value="Dipeptide-binding Protein, Domain 1"/>
    <property type="match status" value="1"/>
</dbReference>
<dbReference type="GO" id="GO:0043190">
    <property type="term" value="C:ATP-binding cassette (ABC) transporter complex"/>
    <property type="evidence" value="ECO:0007669"/>
    <property type="project" value="InterPro"/>
</dbReference>
<evidence type="ECO:0000259" key="2">
    <source>
        <dbReference type="Pfam" id="PF00496"/>
    </source>
</evidence>
<keyword evidence="1" id="KW-0732">Signal</keyword>
<evidence type="ECO:0000313" key="3">
    <source>
        <dbReference type="EMBL" id="NQV65138.1"/>
    </source>
</evidence>
<organism evidence="3 4">
    <name type="scientific">SAR86 cluster bacterium</name>
    <dbReference type="NCBI Taxonomy" id="2030880"/>
    <lineage>
        <taxon>Bacteria</taxon>
        <taxon>Pseudomonadati</taxon>
        <taxon>Pseudomonadota</taxon>
        <taxon>Gammaproteobacteria</taxon>
        <taxon>SAR86 cluster</taxon>
    </lineage>
</organism>
<dbReference type="PANTHER" id="PTHR30290:SF64">
    <property type="entry name" value="ABC TRANSPORTER PERIPLASMIC BINDING PROTEIN"/>
    <property type="match status" value="1"/>
</dbReference>
<dbReference type="GO" id="GO:0015833">
    <property type="term" value="P:peptide transport"/>
    <property type="evidence" value="ECO:0007669"/>
    <property type="project" value="TreeGrafter"/>
</dbReference>
<evidence type="ECO:0000256" key="1">
    <source>
        <dbReference type="ARBA" id="ARBA00022729"/>
    </source>
</evidence>
<dbReference type="SUPFAM" id="SSF53850">
    <property type="entry name" value="Periplasmic binding protein-like II"/>
    <property type="match status" value="1"/>
</dbReference>
<dbReference type="Gene3D" id="3.40.190.10">
    <property type="entry name" value="Periplasmic binding protein-like II"/>
    <property type="match status" value="1"/>
</dbReference>
<feature type="non-terminal residue" evidence="3">
    <location>
        <position position="444"/>
    </location>
</feature>
<accession>A0A972VWT1</accession>
<proteinExistence type="predicted"/>
<dbReference type="PANTHER" id="PTHR30290">
    <property type="entry name" value="PERIPLASMIC BINDING COMPONENT OF ABC TRANSPORTER"/>
    <property type="match status" value="1"/>
</dbReference>
<dbReference type="InterPro" id="IPR030678">
    <property type="entry name" value="Peptide/Ni-bd"/>
</dbReference>
<dbReference type="InterPro" id="IPR039424">
    <property type="entry name" value="SBP_5"/>
</dbReference>